<sequence>MSGDGEALGVFVEREIDRLRIDENAEHLELDGVQHNSFDTLGDFDVDADGASK</sequence>
<reference evidence="1" key="1">
    <citation type="submission" date="2020-05" db="EMBL/GenBank/DDBJ databases">
        <authorList>
            <person name="Chiriac C."/>
            <person name="Salcher M."/>
            <person name="Ghai R."/>
            <person name="Kavagutti S V."/>
        </authorList>
    </citation>
    <scope>NUCLEOTIDE SEQUENCE</scope>
</reference>
<proteinExistence type="predicted"/>
<protein>
    <submittedName>
        <fullName evidence="1">Unannotated protein</fullName>
    </submittedName>
</protein>
<accession>A0A6J6YEH1</accession>
<gene>
    <name evidence="1" type="ORF">UFOPK2992_01379</name>
</gene>
<evidence type="ECO:0000313" key="1">
    <source>
        <dbReference type="EMBL" id="CAB4807851.1"/>
    </source>
</evidence>
<organism evidence="1">
    <name type="scientific">freshwater metagenome</name>
    <dbReference type="NCBI Taxonomy" id="449393"/>
    <lineage>
        <taxon>unclassified sequences</taxon>
        <taxon>metagenomes</taxon>
        <taxon>ecological metagenomes</taxon>
    </lineage>
</organism>
<dbReference type="AlphaFoldDB" id="A0A6J6YEH1"/>
<name>A0A6J6YEH1_9ZZZZ</name>
<dbReference type="EMBL" id="CAFAAI010000255">
    <property type="protein sequence ID" value="CAB4807851.1"/>
    <property type="molecule type" value="Genomic_DNA"/>
</dbReference>